<dbReference type="SUPFAM" id="SSF46689">
    <property type="entry name" value="Homeodomain-like"/>
    <property type="match status" value="1"/>
</dbReference>
<evidence type="ECO:0000313" key="4">
    <source>
        <dbReference type="Proteomes" id="UP001152604"/>
    </source>
</evidence>
<feature type="domain" description="Insertion element IS150 protein InsJ-like helix-turn-helix" evidence="2">
    <location>
        <begin position="10"/>
        <end position="58"/>
    </location>
</feature>
<accession>A0ABN8KBJ1</accession>
<gene>
    <name evidence="3" type="ORF">MES4922_780002</name>
</gene>
<proteinExistence type="predicted"/>
<reference evidence="3" key="1">
    <citation type="submission" date="2022-03" db="EMBL/GenBank/DDBJ databases">
        <authorList>
            <person name="Brunel B."/>
        </authorList>
    </citation>
    <scope>NUCLEOTIDE SEQUENCE</scope>
    <source>
        <strain evidence="3">STM4922sample</strain>
    </source>
</reference>
<organism evidence="3 4">
    <name type="scientific">Mesorhizobium ventifaucium</name>
    <dbReference type="NCBI Taxonomy" id="666020"/>
    <lineage>
        <taxon>Bacteria</taxon>
        <taxon>Pseudomonadati</taxon>
        <taxon>Pseudomonadota</taxon>
        <taxon>Alphaproteobacteria</taxon>
        <taxon>Hyphomicrobiales</taxon>
        <taxon>Phyllobacteriaceae</taxon>
        <taxon>Mesorhizobium</taxon>
    </lineage>
</organism>
<sequence length="144" mass="15511">MPKPYSIDLRERVVGYVEAGHSRRSAAVHFGVSVSFVVILVRNYRKTGSLVPKASGGRRHCKLDPHREFLLGHVAEKDDITMPELAAELAAAAGVEIAPASISRWLIRNGYRFKKNAAGQRARSSRHQQGAAGVAGQAPATNAA</sequence>
<protein>
    <submittedName>
        <fullName evidence="3">Transposase</fullName>
    </submittedName>
</protein>
<dbReference type="EMBL" id="CAKXZS010000076">
    <property type="protein sequence ID" value="CAH2407603.1"/>
    <property type="molecule type" value="Genomic_DNA"/>
</dbReference>
<evidence type="ECO:0000313" key="3">
    <source>
        <dbReference type="EMBL" id="CAH2407603.1"/>
    </source>
</evidence>
<comment type="caution">
    <text evidence="3">The sequence shown here is derived from an EMBL/GenBank/DDBJ whole genome shotgun (WGS) entry which is preliminary data.</text>
</comment>
<dbReference type="Gene3D" id="1.10.10.10">
    <property type="entry name" value="Winged helix-like DNA-binding domain superfamily/Winged helix DNA-binding domain"/>
    <property type="match status" value="1"/>
</dbReference>
<evidence type="ECO:0000256" key="1">
    <source>
        <dbReference type="SAM" id="MobiDB-lite"/>
    </source>
</evidence>
<dbReference type="RefSeq" id="WP_254027984.1">
    <property type="nucleotide sequence ID" value="NZ_CAKXZS010000076.1"/>
</dbReference>
<dbReference type="InterPro" id="IPR055247">
    <property type="entry name" value="InsJ-like_HTH"/>
</dbReference>
<dbReference type="Proteomes" id="UP001152604">
    <property type="component" value="Unassembled WGS sequence"/>
</dbReference>
<dbReference type="InterPro" id="IPR009057">
    <property type="entry name" value="Homeodomain-like_sf"/>
</dbReference>
<feature type="region of interest" description="Disordered" evidence="1">
    <location>
        <begin position="118"/>
        <end position="144"/>
    </location>
</feature>
<feature type="compositionally biased region" description="Low complexity" evidence="1">
    <location>
        <begin position="128"/>
        <end position="144"/>
    </location>
</feature>
<name>A0ABN8KBJ1_9HYPH</name>
<keyword evidence="4" id="KW-1185">Reference proteome</keyword>
<dbReference type="InterPro" id="IPR036388">
    <property type="entry name" value="WH-like_DNA-bd_sf"/>
</dbReference>
<evidence type="ECO:0000259" key="2">
    <source>
        <dbReference type="Pfam" id="PF13518"/>
    </source>
</evidence>
<dbReference type="Pfam" id="PF13518">
    <property type="entry name" value="HTH_28"/>
    <property type="match status" value="1"/>
</dbReference>